<dbReference type="PANTHER" id="PTHR34978">
    <property type="entry name" value="POSSIBLE SENSOR-TRANSDUCER PROTEIN BLAR"/>
    <property type="match status" value="1"/>
</dbReference>
<dbReference type="InterPro" id="IPR052173">
    <property type="entry name" value="Beta-lactam_resp_regulator"/>
</dbReference>
<feature type="transmembrane region" description="Helical" evidence="1">
    <location>
        <begin position="271"/>
        <end position="290"/>
    </location>
</feature>
<accession>A0ABW3S9F2</accession>
<gene>
    <name evidence="3" type="ORF">ACFQ2Z_05725</name>
</gene>
<dbReference type="CDD" id="cd07326">
    <property type="entry name" value="M56_BlaR1_MecR1_like"/>
    <property type="match status" value="1"/>
</dbReference>
<dbReference type="InterPro" id="IPR008756">
    <property type="entry name" value="Peptidase_M56"/>
</dbReference>
<keyword evidence="4" id="KW-1185">Reference proteome</keyword>
<keyword evidence="1" id="KW-1133">Transmembrane helix</keyword>
<name>A0ABW3S9F2_9BACL</name>
<feature type="transmembrane region" description="Helical" evidence="1">
    <location>
        <begin position="67"/>
        <end position="85"/>
    </location>
</feature>
<dbReference type="PANTHER" id="PTHR34978:SF3">
    <property type="entry name" value="SLR0241 PROTEIN"/>
    <property type="match status" value="1"/>
</dbReference>
<dbReference type="Gene3D" id="3.30.2010.10">
    <property type="entry name" value="Metalloproteases ('zincins'), catalytic domain"/>
    <property type="match status" value="1"/>
</dbReference>
<proteinExistence type="predicted"/>
<evidence type="ECO:0000256" key="1">
    <source>
        <dbReference type="SAM" id="Phobius"/>
    </source>
</evidence>
<evidence type="ECO:0000313" key="4">
    <source>
        <dbReference type="Proteomes" id="UP001597211"/>
    </source>
</evidence>
<dbReference type="EMBL" id="JBHTKZ010000006">
    <property type="protein sequence ID" value="MFD1180850.1"/>
    <property type="molecule type" value="Genomic_DNA"/>
</dbReference>
<keyword evidence="1" id="KW-0472">Membrane</keyword>
<protein>
    <submittedName>
        <fullName evidence="3">M56 family metallopeptidase</fullName>
    </submittedName>
</protein>
<sequence length="295" mass="33986">MNNLTLRLPRQTKLALLALGITGLAVAVLLGVNIFHQLQDVPLEPNPFAMIFAVIADTFTNHVLWELVLNILILFSLTMFLKNMLEQLRRYKLWRQYIKANSGTSRQDFLDSRFENERVAFVIIKKPEIIAMTAGFFKPKIVLSSGALERFGEEELAAIVYHELFHYKSRHPLQLFILKLLADCLAFLPVVEELARHYKVWMELLADRYSMKRMGSEAPMAQVLLSLLQKERFVEGSFGVGFANEAINYRLMQLIEPGRKIKIPLFNWGKMALSLFVLLTIVMIFLIGCVKFRLH</sequence>
<feature type="domain" description="Peptidase M56" evidence="2">
    <location>
        <begin position="56"/>
        <end position="253"/>
    </location>
</feature>
<dbReference type="RefSeq" id="WP_240267659.1">
    <property type="nucleotide sequence ID" value="NZ_JAKSXN010000003.1"/>
</dbReference>
<keyword evidence="1" id="KW-0812">Transmembrane</keyword>
<reference evidence="4" key="1">
    <citation type="journal article" date="2019" name="Int. J. Syst. Evol. Microbiol.">
        <title>The Global Catalogue of Microorganisms (GCM) 10K type strain sequencing project: providing services to taxonomists for standard genome sequencing and annotation.</title>
        <authorList>
            <consortium name="The Broad Institute Genomics Platform"/>
            <consortium name="The Broad Institute Genome Sequencing Center for Infectious Disease"/>
            <person name="Wu L."/>
            <person name="Ma J."/>
        </authorList>
    </citation>
    <scope>NUCLEOTIDE SEQUENCE [LARGE SCALE GENOMIC DNA]</scope>
    <source>
        <strain evidence="4">CCUG 48216</strain>
    </source>
</reference>
<evidence type="ECO:0000259" key="2">
    <source>
        <dbReference type="Pfam" id="PF05569"/>
    </source>
</evidence>
<comment type="caution">
    <text evidence="3">The sequence shown here is derived from an EMBL/GenBank/DDBJ whole genome shotgun (WGS) entry which is preliminary data.</text>
</comment>
<organism evidence="3 4">
    <name type="scientific">Paenibacillus timonensis</name>
    <dbReference type="NCBI Taxonomy" id="225915"/>
    <lineage>
        <taxon>Bacteria</taxon>
        <taxon>Bacillati</taxon>
        <taxon>Bacillota</taxon>
        <taxon>Bacilli</taxon>
        <taxon>Bacillales</taxon>
        <taxon>Paenibacillaceae</taxon>
        <taxon>Paenibacillus</taxon>
    </lineage>
</organism>
<dbReference type="Pfam" id="PF05569">
    <property type="entry name" value="Peptidase_M56"/>
    <property type="match status" value="1"/>
</dbReference>
<dbReference type="Proteomes" id="UP001597211">
    <property type="component" value="Unassembled WGS sequence"/>
</dbReference>
<feature type="transmembrane region" description="Helical" evidence="1">
    <location>
        <begin position="14"/>
        <end position="35"/>
    </location>
</feature>
<evidence type="ECO:0000313" key="3">
    <source>
        <dbReference type="EMBL" id="MFD1180850.1"/>
    </source>
</evidence>